<keyword evidence="7" id="KW-0479">Metal-binding</keyword>
<feature type="compositionally biased region" description="Low complexity" evidence="8">
    <location>
        <begin position="4570"/>
        <end position="4582"/>
    </location>
</feature>
<keyword evidence="7" id="KW-0862">Zinc</keyword>
<feature type="region of interest" description="Disordered" evidence="8">
    <location>
        <begin position="184"/>
        <end position="249"/>
    </location>
</feature>
<feature type="region of interest" description="Disordered" evidence="8">
    <location>
        <begin position="3943"/>
        <end position="3965"/>
    </location>
</feature>
<feature type="compositionally biased region" description="Polar residues" evidence="8">
    <location>
        <begin position="4585"/>
        <end position="4596"/>
    </location>
</feature>
<dbReference type="Pfam" id="PF13976">
    <property type="entry name" value="gag_pre-integrs"/>
    <property type="match status" value="1"/>
</dbReference>
<evidence type="ECO:0000256" key="8">
    <source>
        <dbReference type="SAM" id="MobiDB-lite"/>
    </source>
</evidence>
<feature type="compositionally biased region" description="Polar residues" evidence="8">
    <location>
        <begin position="4461"/>
        <end position="4470"/>
    </location>
</feature>
<dbReference type="GO" id="GO:0015074">
    <property type="term" value="P:DNA integration"/>
    <property type="evidence" value="ECO:0007669"/>
    <property type="project" value="InterPro"/>
</dbReference>
<proteinExistence type="predicted"/>
<evidence type="ECO:0000313" key="12">
    <source>
        <dbReference type="EMBL" id="KAG7567985.1"/>
    </source>
</evidence>
<keyword evidence="3" id="KW-0540">Nuclease</keyword>
<dbReference type="Pfam" id="PF17921">
    <property type="entry name" value="Integrase_H2C2"/>
    <property type="match status" value="2"/>
</dbReference>
<dbReference type="FunFam" id="3.30.420.10:FF:000032">
    <property type="entry name" value="Retrovirus-related Pol polyprotein from transposon 297-like Protein"/>
    <property type="match status" value="2"/>
</dbReference>
<feature type="compositionally biased region" description="Low complexity" evidence="8">
    <location>
        <begin position="1947"/>
        <end position="1958"/>
    </location>
</feature>
<feature type="compositionally biased region" description="Basic and acidic residues" evidence="8">
    <location>
        <begin position="446"/>
        <end position="474"/>
    </location>
</feature>
<feature type="compositionally biased region" description="Low complexity" evidence="8">
    <location>
        <begin position="2846"/>
        <end position="2856"/>
    </location>
</feature>
<dbReference type="GO" id="GO:0016787">
    <property type="term" value="F:hydrolase activity"/>
    <property type="evidence" value="ECO:0007669"/>
    <property type="project" value="UniProtKB-KW"/>
</dbReference>
<feature type="compositionally biased region" description="Acidic residues" evidence="8">
    <location>
        <begin position="211"/>
        <end position="225"/>
    </location>
</feature>
<feature type="region of interest" description="Disordered" evidence="8">
    <location>
        <begin position="2437"/>
        <end position="2456"/>
    </location>
</feature>
<dbReference type="Proteomes" id="UP000694240">
    <property type="component" value="Chromosome 9"/>
</dbReference>
<dbReference type="InterPro" id="IPR001878">
    <property type="entry name" value="Znf_CCHC"/>
</dbReference>
<dbReference type="Pfam" id="PF00078">
    <property type="entry name" value="RVT_1"/>
    <property type="match status" value="2"/>
</dbReference>
<evidence type="ECO:0000259" key="9">
    <source>
        <dbReference type="PROSITE" id="PS50158"/>
    </source>
</evidence>
<dbReference type="SMART" id="SM00343">
    <property type="entry name" value="ZnF_C2HC"/>
    <property type="match status" value="2"/>
</dbReference>
<feature type="domain" description="CCHC-type" evidence="9">
    <location>
        <begin position="489"/>
        <end position="504"/>
    </location>
</feature>
<dbReference type="FunFam" id="3.10.20.370:FF:000001">
    <property type="entry name" value="Retrovirus-related Pol polyprotein from transposon 17.6-like protein"/>
    <property type="match status" value="1"/>
</dbReference>
<keyword evidence="2" id="KW-0548">Nucleotidyltransferase</keyword>
<feature type="compositionally biased region" description="Basic and acidic residues" evidence="8">
    <location>
        <begin position="235"/>
        <end position="249"/>
    </location>
</feature>
<feature type="compositionally biased region" description="Basic and acidic residues" evidence="8">
    <location>
        <begin position="1749"/>
        <end position="1760"/>
    </location>
</feature>
<keyword evidence="5" id="KW-0378">Hydrolase</keyword>
<feature type="region of interest" description="Disordered" evidence="8">
    <location>
        <begin position="426"/>
        <end position="480"/>
    </location>
</feature>
<feature type="region of interest" description="Disordered" evidence="8">
    <location>
        <begin position="1749"/>
        <end position="1806"/>
    </location>
</feature>
<dbReference type="FunFam" id="1.10.340.70:FF:000001">
    <property type="entry name" value="Retrovirus-related Pol polyprotein from transposon gypsy-like Protein"/>
    <property type="match status" value="1"/>
</dbReference>
<dbReference type="InterPro" id="IPR000477">
    <property type="entry name" value="RT_dom"/>
</dbReference>
<dbReference type="InterPro" id="IPR054722">
    <property type="entry name" value="PolX-like_BBD"/>
</dbReference>
<dbReference type="InterPro" id="IPR057670">
    <property type="entry name" value="SH3_retrovirus"/>
</dbReference>
<dbReference type="Pfam" id="PF00098">
    <property type="entry name" value="zf-CCHC"/>
    <property type="match status" value="1"/>
</dbReference>
<evidence type="ECO:0008006" key="14">
    <source>
        <dbReference type="Google" id="ProtNLM"/>
    </source>
</evidence>
<feature type="compositionally biased region" description="Basic and acidic residues" evidence="8">
    <location>
        <begin position="2503"/>
        <end position="2517"/>
    </location>
</feature>
<dbReference type="Pfam" id="PF00665">
    <property type="entry name" value="rve"/>
    <property type="match status" value="2"/>
</dbReference>
<feature type="region of interest" description="Disordered" evidence="8">
    <location>
        <begin position="2298"/>
        <end position="2322"/>
    </location>
</feature>
<dbReference type="InterPro" id="IPR025724">
    <property type="entry name" value="GAG-pre-integrase_dom"/>
</dbReference>
<dbReference type="EMBL" id="JAEFBK010000009">
    <property type="protein sequence ID" value="KAG7567985.1"/>
    <property type="molecule type" value="Genomic_DNA"/>
</dbReference>
<reference evidence="12 13" key="1">
    <citation type="submission" date="2020-12" db="EMBL/GenBank/DDBJ databases">
        <title>Concerted genomic and epigenomic changes stabilize Arabidopsis allopolyploids.</title>
        <authorList>
            <person name="Chen Z."/>
        </authorList>
    </citation>
    <scope>NUCLEOTIDE SEQUENCE [LARGE SCALE GENOMIC DNA]</scope>
    <source>
        <strain evidence="12">Allo738</strain>
        <tissue evidence="12">Leaf</tissue>
    </source>
</reference>
<dbReference type="Pfam" id="PF07727">
    <property type="entry name" value="RVT_2"/>
    <property type="match status" value="1"/>
</dbReference>
<feature type="compositionally biased region" description="Polar residues" evidence="8">
    <location>
        <begin position="436"/>
        <end position="445"/>
    </location>
</feature>
<evidence type="ECO:0000256" key="3">
    <source>
        <dbReference type="ARBA" id="ARBA00022722"/>
    </source>
</evidence>
<dbReference type="Pfam" id="PF17917">
    <property type="entry name" value="RT_RNaseH"/>
    <property type="match status" value="2"/>
</dbReference>
<evidence type="ECO:0000256" key="6">
    <source>
        <dbReference type="ARBA" id="ARBA00022918"/>
    </source>
</evidence>
<dbReference type="InterPro" id="IPR005162">
    <property type="entry name" value="Retrotrans_gag_dom"/>
</dbReference>
<keyword evidence="1" id="KW-0808">Transferase</keyword>
<feature type="compositionally biased region" description="Low complexity" evidence="8">
    <location>
        <begin position="2368"/>
        <end position="2384"/>
    </location>
</feature>
<evidence type="ECO:0000313" key="13">
    <source>
        <dbReference type="Proteomes" id="UP000694240"/>
    </source>
</evidence>
<dbReference type="InterPro" id="IPR041373">
    <property type="entry name" value="RT_RNaseH"/>
</dbReference>
<evidence type="ECO:0000256" key="2">
    <source>
        <dbReference type="ARBA" id="ARBA00022695"/>
    </source>
</evidence>
<feature type="region of interest" description="Disordered" evidence="8">
    <location>
        <begin position="88"/>
        <end position="109"/>
    </location>
</feature>
<feature type="compositionally biased region" description="Basic and acidic residues" evidence="8">
    <location>
        <begin position="139"/>
        <end position="150"/>
    </location>
</feature>
<feature type="compositionally biased region" description="Low complexity" evidence="8">
    <location>
        <begin position="4501"/>
        <end position="4512"/>
    </location>
</feature>
<feature type="compositionally biased region" description="Basic residues" evidence="8">
    <location>
        <begin position="426"/>
        <end position="435"/>
    </location>
</feature>
<evidence type="ECO:0000259" key="10">
    <source>
        <dbReference type="PROSITE" id="PS50878"/>
    </source>
</evidence>
<dbReference type="FunFam" id="3.30.70.270:FF:000020">
    <property type="entry name" value="Transposon Tf2-6 polyprotein-like Protein"/>
    <property type="match status" value="2"/>
</dbReference>
<dbReference type="GO" id="GO:0003964">
    <property type="term" value="F:RNA-directed DNA polymerase activity"/>
    <property type="evidence" value="ECO:0007669"/>
    <property type="project" value="UniProtKB-KW"/>
</dbReference>
<feature type="domain" description="Integrase catalytic" evidence="11">
    <location>
        <begin position="3560"/>
        <end position="3725"/>
    </location>
</feature>
<dbReference type="GO" id="GO:0008270">
    <property type="term" value="F:zinc ion binding"/>
    <property type="evidence" value="ECO:0007669"/>
    <property type="project" value="UniProtKB-KW"/>
</dbReference>
<feature type="compositionally biased region" description="Basic and acidic residues" evidence="8">
    <location>
        <begin position="1935"/>
        <end position="1946"/>
    </location>
</feature>
<dbReference type="PANTHER" id="PTHR35046:SF9">
    <property type="entry name" value="RNA-DIRECTED DNA POLYMERASE"/>
    <property type="match status" value="1"/>
</dbReference>
<feature type="domain" description="Integrase catalytic" evidence="11">
    <location>
        <begin position="5184"/>
        <end position="5358"/>
    </location>
</feature>
<feature type="region of interest" description="Disordered" evidence="8">
    <location>
        <begin position="2353"/>
        <end position="2384"/>
    </location>
</feature>
<keyword evidence="7" id="KW-0863">Zinc-finger</keyword>
<dbReference type="InterPro" id="IPR001584">
    <property type="entry name" value="Integrase_cat-core"/>
</dbReference>
<feature type="domain" description="Integrase catalytic" evidence="11">
    <location>
        <begin position="1334"/>
        <end position="1447"/>
    </location>
</feature>
<dbReference type="GO" id="GO:0003676">
    <property type="term" value="F:nucleic acid binding"/>
    <property type="evidence" value="ECO:0007669"/>
    <property type="project" value="InterPro"/>
</dbReference>
<feature type="region of interest" description="Disordered" evidence="8">
    <location>
        <begin position="2468"/>
        <end position="2538"/>
    </location>
</feature>
<dbReference type="Pfam" id="PF22936">
    <property type="entry name" value="Pol_BBD"/>
    <property type="match status" value="1"/>
</dbReference>
<evidence type="ECO:0000259" key="11">
    <source>
        <dbReference type="PROSITE" id="PS50994"/>
    </source>
</evidence>
<dbReference type="InterPro" id="IPR013103">
    <property type="entry name" value="RVT_2"/>
</dbReference>
<evidence type="ECO:0000256" key="5">
    <source>
        <dbReference type="ARBA" id="ARBA00022801"/>
    </source>
</evidence>
<dbReference type="Pfam" id="PF14223">
    <property type="entry name" value="Retrotran_gag_2"/>
    <property type="match status" value="1"/>
</dbReference>
<accession>A0A8T2A5P9</accession>
<feature type="region of interest" description="Disordered" evidence="8">
    <location>
        <begin position="1566"/>
        <end position="1614"/>
    </location>
</feature>
<dbReference type="Pfam" id="PF24626">
    <property type="entry name" value="SH3_Tf2-1"/>
    <property type="match status" value="1"/>
</dbReference>
<protein>
    <recommendedName>
        <fullName evidence="14">Reverse transcriptase</fullName>
    </recommendedName>
</protein>
<dbReference type="Pfam" id="PF25597">
    <property type="entry name" value="SH3_retrovirus"/>
    <property type="match status" value="1"/>
</dbReference>
<dbReference type="GO" id="GO:0004519">
    <property type="term" value="F:endonuclease activity"/>
    <property type="evidence" value="ECO:0007669"/>
    <property type="project" value="UniProtKB-KW"/>
</dbReference>
<dbReference type="Pfam" id="PF03078">
    <property type="entry name" value="ATHILA"/>
    <property type="match status" value="1"/>
</dbReference>
<sequence length="6113" mass="696267">MTRSKARRLKEGFNKAVETLLITMELGEMSRNTQVSTTFQESSSAPDLDLTEDFARLSLKEATPTETHCKSISLAGVGAKNIKISTKNTSELQDTSKTSNGSNKLQVEQEDKLEGNHVETLEDLHQLELKGLQEEETIKEIKLDGPDPDKTTSASSKLSSSQNQDAIMQMLTAMREEMRGIGDRVGRLEHPPPPQPRAGERNVQARRNIREEDEEIQDVEDDDIPPDPLLRQHQRREDPLRMNQARRVEPRETYKDLKLTPPTFAGKSDPEVYMDWERRLEHIFECYSYGERRKVAVAAAQLTDNALAWWDRNVAERRRQRFGPVATWSDMKYLLRLRYVPEQYHRDLQKRFRKLSQGTRSVDEYFEEFEKLMNSLELEESEEALMAQFIDGLQERIQRKVERAQYSGLHELLHLAAQVEQQIKRKTSFPSRHKTSQTWASSSSKPVDKGKNVEIDSRFKKNNAETFKTNRPEQGKFPNNNSRTRDITCFKCQGRGHYARDCPNQRTMIITNSGEYESQDELDDETIERSDDIEYQDSGETLVIGRVLSAFVNPEEKVQRENIFHTRCTVRNKVCNLIIDSGSCTNVASKYMVDRLGLEKTRHPRPYRLRWLNDQTELKISEQVSIPFSVGKYQDEVTCDVVPMQAGHLLLGRPWQFDRASQHDGRTNHYSLTHNGRKYNLAPLSPSEVHELQVRMNKEVEVGKPTLYISSGAICKTISAQGTVLLMMFKECLSSGISELEISPTVQPLLNKYKDLFPEEIPPGLPPFRGIEHQIDLVPGSALPNKPAYRMNPEESKELERQVRDLMDKGYIRESLSPCAVPVLLVPKKDGTWRMCVDCRAINNITIKYRHPIPRLDDMLDELSGSTIFSKVDLKSGYHQVRMREGDEWKTAFNTKQGLYEWLVMPFGLTNAPSTFMRLMNQVLRSYISKFVVVYFDDILIYSKNLNDHLEHLELVLKSLRKEGLYANLKKCMFCTNRLIFLGFVVSEQGLQVDEEKIRAIQEWPTPTTIGHVRSFHGLASFYRRFVKDFSTVAAPLTAVIKKNAPFSWGAAQDTAFNTLKDRLTHAPVLALPDFEEMFEVECDASGLGIGAVLHQRKRPVAFFSEKLSGATLNYPTYDKELYALVRALETWQHYLLSKEFIIHTDHETLKHLRGQTSLKRRHAKWLEFIETFPYVIKYKKGKENVVADALSRRYALISTMEARVMGFEHIKDLYKDDPDFKEAYEACGKGAYGSYYLHDGFLFRDKRLCVPQGSLRELLLREAHGGGLMGHFGVDKTLDVVVDHFFWPHLKKDVEKHCSRCVICHRAKSSFCRGGSVLKDGPFNFIPCDKTNDATQIADLFFKEVVRLHGIPRTIVYDRDSKFLGHFWRTLWRKLGTKLLFSTTCHPQTDGQTEVVNRTLSTLLRVTLGRNLKTWLDCLPFIEFAYNHATHSATKMSPFEVVYGFNPLTPLDLSPIPQAEQINLDGLNKGEFVKKLHEKVRDNILKKTEEYKKRADKGRKKLVFEPGEWVWLHMRPERFPNQRSSKLSPRGDGPFKVLEKINDNAYRLELPSEFNMSHSFNVADLSPFDSDDPVLRTKPSEEGGNDEVIDLSREPNQDKPNIPEVKDGPMTRSKARRLKEGFNKAVETLLITMELGEMSRNTQVSTTFQESSSAPDLDLTEDFARLSLKEATPTETHCKSISLAGVGAKNIKISTKNTSELQDTSKTSNGSNKLQVEQEEKLEGNHVETLEDLHQLELKGLQEEETIKEIKLDGPDPDKTTSASSKLSSSQNQVIDLSREPNQDKPNIPEVKDGPMTRSKARRLKEGFNKAVETLLITMELGEMSRNTQVSTTFQESSSAPDLDLTEDFARLSLKEATPTETHCKSISLAGVGAKNIKISTKNTSELQDTSKTSNGSNKLQVEQEEKLEGNHVETLEDLHQLELKGLQEEETIKEIKLDGPDPDKTTSASSKLSSSQNQLAYKLNTCMQTRSKGSDNLISYRDNINRLARELRERRDRDGCEQHNPVAMEPQDQDNHGVGIPRNIGDGDAPRNHQQRQGIVPPPVQNNNFEIKSGLISMIQGNKFHGLPLEDPLDHLDNFDRLCSLTKINGVSEDSFKLRLFPFSLGDKAHHWEKTLPAGSITSWDDCKKAFLTKFFSNSRTARLRNEISSFTQKQSESICEAWERFKGYTIQCPHHGFKKASLLSTLYRGVLPKIRMLLDTASNGNFLNKDVEEGWELIENLALSDGNYNEDFDRSNRGIGDLDAKHSKDIKALNDKLDKILLTQQKQVHYITEEEHYQLQEGENTQDAEVSYIQNQGGYNKGYNPYKPAHPNLSYRSTNVANPQDQVYPQQQQNQSKPFVPYNQGFVPKQQFSGGYQQHNPPPGFAQQPQQAPPAQDQDKVQQMLQQILQGQATGAMVLDKKLADIQNKVDCSYNDLHVKFEALNSKVKYMESQAASTSAPKHPGQLPGKAIQNPREYANAIQLRSGRELRARPNQDPVTEDSEIQEGEDSIQNETPVEDTTKLDQDTVPRDQAKSPQLEKPTVDKGKKKAFVPPPYKPKIPFPGRFKRDIIEKYRAMFAKHIKELEVRMPLIDAFMLIPDSHKFLKDMVMERIQEVQGMVVLSHECSAIIQKKIIPKKLGDPGSFTLPCSLGPLFFNKCLCDLGASVSLMPLSVARRLGFNRYKSCQIQLILADRSVRVPHGMLEDLPVRIGRVEIPTDFVVLEMDEEPKDPLILGRPFLATAGALIDVRRGKIDLNLGEDFKMTFDITKTMKKPTIDGQVFYIEEMDRLADELLEELTEEDYLQSALTKDGEEGFLHLETLGYKKLLDSHKEVEDPEYFEELIVSPTEVLAVTENDSASTRACYSSSNSSRPSEEAEDTHSSIPLEIPSTCASDDWSELKAPKVDLKPLPQGLRYAFLGTNSTYPVIINAALNDDEVNLLLSELRKYRRAIGYSLSDIKGISPSLCNHRIHLENESYSSIEPQRRLNPNLKEVVKKEILKLLDADVIYPISDSTWVSPVHCVPKKGGMTVVKNEKDELIPTRTITGHRMCIDYRKLNAASRKDHFPLPFIDQMLERLANHPYYCFLDGYSGFFQIPIHPNDKEKTTFTCPYGTFAYKRMPFGLCNAPATFQRCMTSIFSDLIEEMVEVFMDDFSVYGSSFSSCLLNLCRVLARCEETNLVLNWEKCHFMVREGIVLGHKISEKGIEVEKGKIEVMMQLQPPKTVKDIRSFLGHAGFYRRFIKDFSKIARPLTRLLCKEAEFEFDEDCLKAFHTIKEALVTAPVVQAPNWDYPFEIMCDASDYAVGAVLGQRIDKKLHVIYYASRTLDEAQGRYATTEKELLAVVFAFEKFRSYLVGSKVTVYTDHAALRHIYAKKDTKPRLLRWILLLQEFDMEIVDKKGIENGAADHLSRMRMEEATPIDDSMPEEQLLAIKSYEIVYNKKEIEVACAVKEEKFPWYADLVNYLICGEIPKYLDAYQKKKFFRDINHYYWDEPYLYKKGTDGLFRRCIAEEEVQGVLEHCHGSAYGGHFATFKTVQKVLQAGLWWPSMFKDAYGFIAKCDPCQRMGNITRRNEMPQNPILEVEVFDVWGIDFMGPFNPASYGNKYILVAVDYVSKWVEAIASPTNDHKVVLKLFKSIIFPRFGIPKAVISDGGSHFINKVFESLLKKHGVKHKVATPYHPQTSGQVEVSNRQIKAILARVVGVSKRDWSTKLDDTLWAYRTAYKTPIGRTPFQMLYGKSCHLPVEVEYKAIWATKLLNLDIKEAQEKRSVDLHELEEIRLEAYESSKVYKERTKAFHDKKITPKDLKVGDQVLLFNSRLKLFPGKLKSRWSGPFTIKEVLPFGTVSLFAKDGSEFRVNGQRVKKYLADSIIPEGATVLTMNIHRIATKARRKALFPEPKLQRIPSSTIARKLSQSSNMLDARRRKEGYEGFEIIPSESSEETEEIEERDEYALEISHSSQETEEIEPLEQFTRPPRSSSRFVVTEEEAMLEEEAAAETRAPVSAIRASRPKRGSSSQSSRDRAEISRGKRPVMEPMQLVDEDIEYEREIAPAARVTRPVKKGKKAKNNESVLTRHDYHAMFSQHEFLGTRYPHRETMVELGISDDVEYLFRQCHLHTHMFRPMEGFREETIQFLSSLGVVIYEDKSVIESKKSVGYLIFNVYEREYTLTIEQLEVLFGFPSGPGTIPWFEREELLSFWKTIGDEKKEFSSSRSKGSEIRSPVLRYFHKALASAFFARETTGTLVNGELEIMDIALRDLMYSTCDGIVMRGDQSGTSISFYLLEQLLSYRGWVERLNKLETKGVMAMGGLVTPILVACDVPMRSPATPHRWIDIKSLIASKTLASKKTNGLYRYKFTHPQAGKSIFLLPCPSLTSVGNFAEFIPPLESLYTSENEAVPMEGVEGEEAVAGSDEAQPMDESGAYAPERFHFQDYSAPKQNKSEQVAHKHISLLQKWNKMQDKVISTLAKQFHGLQSRFSCSTSSTAIPRDISPREAPLRRSTSTRPTPLHRSGSKRPTPVTDTPAAPARHSVYETREHQAQPSPPRQSSYESRERKKKRKIKQRSAVTRGEHSNIPLEQTFEHHPVQQPEHIPEQQPEPTVPSSSQPVPWSYTSESMDDYVLKSCEGRFTRVHARTAPEILVRAEALKHKSSAFNQTTQPRHSDCILEYTQDNHSSRYVKRRSSTRAAASTRPHTTRVVTLNGNNYLLWKRTTTNVLGGRKLTKYIEDTYDEAKAKEEGLNEDTWRQNDLNVLSALHCSLDAAILEGYSYCETSKELWDTLANVFGNETNLTRVYHIKKALGELSQEETDFNTHFGKYRSLVAELEMIRPFTTEAKALKERREQDLVFGLLLTLNPSYTDVIQHILRDDKVPTLEQVCAKIQKEYGAQGLFNSKGSLPTANKAGVVKVDDKKTWVCDHCKKKGHLKDKCWILHPHLKPEKFKNFKPKANAANGSDGGSENEERAMVQYGQEKAMQAITQGKSGASTSQAQETIVMNKADLESLLQSIASKMHSGGISLLTSNTCDKDLLVLDSGASHHMISNPRLLENIKPALGNVKVANGHNVPIEGIGCINLFDKKSNAFYMPKFTSNLLSVNKTTKDLNCLAIFSPNDVKLQGIESGKVFGQGSTKDDLYVLEDLSLDSVLNKIVAPSIVANNVKPSTVLWHERLGHPHSRALSLLLPGFSYDCSNCEACILGKHCKTVFPKSNAIYENCFDLVHSDVWTSPCASRDNLKYFVTFIDEKSKYTWITLLPSKDRVYDAFINFQNHVTNQFNAKIKILRTDNGGEYTSNKLKDHLEKCGILHQTSCPYNPQQNGVAERKNRHLMEVSRAMMFQKHMPKRFWGDAVMTACYLINRIPTRILKDKSPFEILNKLSPNIDHLKVFGSLCFVFVPGDLRNKLEPKSTRCVFIGYSTTQKGYKCFDPINNRYHVSRDVKFMEDKAYFEEKSWESVKDLPNSPVDRAQSLRHILEHLGNASSPQEDKEATPNDTTNEAQERGDNSPFEPLDNRQEKSRTEGTSEEVGEKDPSSEGEIAESLSEDETYQAPQVTQDPVYTRENPRRSTREKKSPSNWKNTRVYYNCQAVAHPIQATCSIDLLPEEHRAFLSKIDVEFIPQNYEEAKEREEWTNAVDDEVQAMIRNKTWVEEELPKGKKCVSSKWVFTIKYKSDGEIERYKARLVARGFTQTYGDDYRETFAPVAKQHTVKVVLSLAVNLDWELWQMDVKNAFLQGELEEEVYMSPPPGLEDIVTPGKVLRLRKAIYGLKQSPRAWYHKLSSTLLANGFKKSHSDHTLFTKQDNQGIVVVLVYVDDLIISGRNKEGIQAIKSSLHSAFDIKDLGVLKYFLGIEVCRSKEGLFLSQRKYALDLLKLTGKLGAKPVDTSLEQGYKVNRKGEKDDTPYHCPEQYRRLVGKLIYLTYTRPDLSFAVNQVAQHMKEPTVYHWSLVERILRYIKGSPGKGIWMGRNSSTEIVGYCDADYNGDRNTRQSTTGFCTFIGGNLVTWKTKKQKVVSCSSAEAEYRAMKKLTNELTWLKALLKDFGIEQRTPITFHCDNQAAIHIATNPVFHERTKHIETDCHKTREKIEDGALELILGLNGARRSHTTLELDLGSSWRGMKPIESIQNRSRRQDSM</sequence>
<comment type="caution">
    <text evidence="12">The sequence shown here is derived from an EMBL/GenBank/DDBJ whole genome shotgun (WGS) entry which is preliminary data.</text>
</comment>
<organism evidence="12 13">
    <name type="scientific">Arabidopsis thaliana x Arabidopsis arenosa</name>
    <dbReference type="NCBI Taxonomy" id="1240361"/>
    <lineage>
        <taxon>Eukaryota</taxon>
        <taxon>Viridiplantae</taxon>
        <taxon>Streptophyta</taxon>
        <taxon>Embryophyta</taxon>
        <taxon>Tracheophyta</taxon>
        <taxon>Spermatophyta</taxon>
        <taxon>Magnoliopsida</taxon>
        <taxon>eudicotyledons</taxon>
        <taxon>Gunneridae</taxon>
        <taxon>Pentapetalae</taxon>
        <taxon>rosids</taxon>
        <taxon>malvids</taxon>
        <taxon>Brassicales</taxon>
        <taxon>Brassicaceae</taxon>
        <taxon>Camelineae</taxon>
        <taxon>Arabidopsis</taxon>
    </lineage>
</organism>
<dbReference type="CDD" id="cd00303">
    <property type="entry name" value="retropepsin_like"/>
    <property type="match status" value="2"/>
</dbReference>
<keyword evidence="13" id="KW-1185">Reference proteome</keyword>
<feature type="compositionally biased region" description="Basic and acidic residues" evidence="8">
    <location>
        <begin position="5489"/>
        <end position="5511"/>
    </location>
</feature>
<feature type="compositionally biased region" description="Low complexity" evidence="8">
    <location>
        <begin position="151"/>
        <end position="161"/>
    </location>
</feature>
<dbReference type="CDD" id="cd01647">
    <property type="entry name" value="RT_LTR"/>
    <property type="match status" value="2"/>
</dbReference>
<dbReference type="Pfam" id="PF03732">
    <property type="entry name" value="Retrotrans_gag"/>
    <property type="match status" value="2"/>
</dbReference>
<dbReference type="InterPro" id="IPR004312">
    <property type="entry name" value="ATHILA_Orf1_C"/>
</dbReference>
<dbReference type="CDD" id="cd09272">
    <property type="entry name" value="RNase_HI_RT_Ty1"/>
    <property type="match status" value="1"/>
</dbReference>
<feature type="compositionally biased region" description="Polar residues" evidence="8">
    <location>
        <begin position="88"/>
        <end position="106"/>
    </location>
</feature>
<dbReference type="CDD" id="cd09274">
    <property type="entry name" value="RNase_HI_RT_Ty3"/>
    <property type="match status" value="2"/>
</dbReference>
<feature type="region of interest" description="Disordered" evidence="8">
    <location>
        <begin position="1998"/>
        <end position="2048"/>
    </location>
</feature>
<dbReference type="InterPro" id="IPR056924">
    <property type="entry name" value="SH3_Tf2-1"/>
</dbReference>
<dbReference type="InterPro" id="IPR041588">
    <property type="entry name" value="Integrase_H2C2"/>
</dbReference>
<feature type="region of interest" description="Disordered" evidence="8">
    <location>
        <begin position="5456"/>
        <end position="5554"/>
    </location>
</feature>
<feature type="region of interest" description="Disordered" evidence="8">
    <location>
        <begin position="2846"/>
        <end position="2872"/>
    </location>
</feature>
<feature type="compositionally biased region" description="Low complexity" evidence="8">
    <location>
        <begin position="1761"/>
        <end position="1771"/>
    </location>
</feature>
<feature type="region of interest" description="Disordered" evidence="8">
    <location>
        <begin position="1935"/>
        <end position="1958"/>
    </location>
</feature>
<evidence type="ECO:0000256" key="7">
    <source>
        <dbReference type="PROSITE-ProRule" id="PRU00047"/>
    </source>
</evidence>
<feature type="region of interest" description="Disordered" evidence="8">
    <location>
        <begin position="3978"/>
        <end position="4018"/>
    </location>
</feature>
<evidence type="ECO:0000256" key="4">
    <source>
        <dbReference type="ARBA" id="ARBA00022759"/>
    </source>
</evidence>
<feature type="compositionally biased region" description="Basic and acidic residues" evidence="8">
    <location>
        <begin position="5540"/>
        <end position="5551"/>
    </location>
</feature>
<name>A0A8T2A5P9_9BRAS</name>
<feature type="compositionally biased region" description="Polar residues" evidence="8">
    <location>
        <begin position="2353"/>
        <end position="2362"/>
    </location>
</feature>
<keyword evidence="4" id="KW-0255">Endonuclease</keyword>
<dbReference type="PROSITE" id="PS50158">
    <property type="entry name" value="ZF_CCHC"/>
    <property type="match status" value="1"/>
</dbReference>
<gene>
    <name evidence="12" type="ORF">ISN45_Aa04g008210</name>
</gene>
<feature type="compositionally biased region" description="Acidic residues" evidence="8">
    <location>
        <begin position="2482"/>
        <end position="2495"/>
    </location>
</feature>
<feature type="domain" description="Reverse transcriptase" evidence="10">
    <location>
        <begin position="807"/>
        <end position="986"/>
    </location>
</feature>
<feature type="region of interest" description="Disordered" evidence="8">
    <location>
        <begin position="4461"/>
        <end position="4596"/>
    </location>
</feature>
<dbReference type="PROSITE" id="PS50994">
    <property type="entry name" value="INTEGRASE"/>
    <property type="match status" value="3"/>
</dbReference>
<feature type="region of interest" description="Disordered" evidence="8">
    <location>
        <begin position="139"/>
        <end position="164"/>
    </location>
</feature>
<keyword evidence="6" id="KW-0695">RNA-directed DNA polymerase</keyword>
<dbReference type="PANTHER" id="PTHR35046">
    <property type="entry name" value="ZINC KNUCKLE (CCHC-TYPE) FAMILY PROTEIN"/>
    <property type="match status" value="1"/>
</dbReference>
<dbReference type="PROSITE" id="PS50878">
    <property type="entry name" value="RT_POL"/>
    <property type="match status" value="1"/>
</dbReference>
<evidence type="ECO:0000256" key="1">
    <source>
        <dbReference type="ARBA" id="ARBA00022679"/>
    </source>
</evidence>